<dbReference type="AlphaFoldDB" id="A0A9I9DW07"/>
<dbReference type="CDD" id="cd02242">
    <property type="entry name" value="cupin_11S_legumin_N"/>
    <property type="match status" value="1"/>
</dbReference>
<dbReference type="PANTHER" id="PTHR31189">
    <property type="entry name" value="OS03G0336100 PROTEIN-RELATED"/>
    <property type="match status" value="1"/>
</dbReference>
<dbReference type="GO" id="GO:0045735">
    <property type="term" value="F:nutrient reservoir activity"/>
    <property type="evidence" value="ECO:0007669"/>
    <property type="project" value="UniProtKB-KW"/>
</dbReference>
<feature type="chain" id="PRO_5039960951" description="Cupin type-1 domain-containing protein" evidence="5">
    <location>
        <begin position="22"/>
        <end position="480"/>
    </location>
</feature>
<feature type="compositionally biased region" description="Basic and acidic residues" evidence="6">
    <location>
        <begin position="399"/>
        <end position="411"/>
    </location>
</feature>
<evidence type="ECO:0000256" key="3">
    <source>
        <dbReference type="ARBA" id="ARBA00023129"/>
    </source>
</evidence>
<dbReference type="EnsemblPlants" id="MELO3C024414.2.1">
    <property type="protein sequence ID" value="MELO3C024414.2.1"/>
    <property type="gene ID" value="MELO3C024414.2"/>
</dbReference>
<comment type="function">
    <text evidence="5">Seed storage protein.</text>
</comment>
<keyword evidence="5" id="KW-0732">Signal</keyword>
<reference evidence="8" key="1">
    <citation type="submission" date="2023-03" db="UniProtKB">
        <authorList>
            <consortium name="EnsemblPlants"/>
        </authorList>
    </citation>
    <scope>IDENTIFICATION</scope>
</reference>
<dbReference type="InterPro" id="IPR011051">
    <property type="entry name" value="RmlC_Cupin_sf"/>
</dbReference>
<dbReference type="Gramene" id="MELO3C024414.2.1">
    <property type="protein sequence ID" value="MELO3C024414.2.1"/>
    <property type="gene ID" value="MELO3C024414.2"/>
</dbReference>
<evidence type="ECO:0000256" key="5">
    <source>
        <dbReference type="RuleBase" id="RU003681"/>
    </source>
</evidence>
<accession>A0A9I9DW07</accession>
<dbReference type="PROSITE" id="PS00305">
    <property type="entry name" value="11S_SEED_STORAGE"/>
    <property type="match status" value="1"/>
</dbReference>
<feature type="domain" description="Cupin type-1" evidence="7">
    <location>
        <begin position="52"/>
        <end position="249"/>
    </location>
</feature>
<feature type="compositionally biased region" description="Basic and acidic residues" evidence="6">
    <location>
        <begin position="364"/>
        <end position="373"/>
    </location>
</feature>
<name>A0A9I9DW07_CUCME</name>
<protein>
    <recommendedName>
        <fullName evidence="7">Cupin type-1 domain-containing protein</fullName>
    </recommendedName>
</protein>
<feature type="signal peptide" evidence="5">
    <location>
        <begin position="1"/>
        <end position="21"/>
    </location>
</feature>
<dbReference type="SMART" id="SM00835">
    <property type="entry name" value="Cupin_1"/>
    <property type="match status" value="1"/>
</dbReference>
<keyword evidence="3 5" id="KW-0708">Seed storage protein</keyword>
<comment type="subunit">
    <text evidence="5">Hexamer; each subunit is composed of an acidic and a basic chain derived from a single precursor and linked by a disulfide bond.</text>
</comment>
<proteinExistence type="inferred from homology"/>
<keyword evidence="2 5" id="KW-0758">Storage protein</keyword>
<evidence type="ECO:0000313" key="8">
    <source>
        <dbReference type="EnsemblPlants" id="MELO3C024414.2.1"/>
    </source>
</evidence>
<evidence type="ECO:0000259" key="7">
    <source>
        <dbReference type="SMART" id="SM00835"/>
    </source>
</evidence>
<dbReference type="InterPro" id="IPR022379">
    <property type="entry name" value="11S_seedstore_CS"/>
</dbReference>
<keyword evidence="4 5" id="KW-1015">Disulfide bond</keyword>
<dbReference type="Gene3D" id="2.60.120.10">
    <property type="entry name" value="Jelly Rolls"/>
    <property type="match status" value="2"/>
</dbReference>
<dbReference type="SUPFAM" id="SSF51182">
    <property type="entry name" value="RmlC-like cupins"/>
    <property type="match status" value="2"/>
</dbReference>
<dbReference type="PANTHER" id="PTHR31189:SF48">
    <property type="entry name" value="LEGUMIN B"/>
    <property type="match status" value="1"/>
</dbReference>
<feature type="region of interest" description="Disordered" evidence="6">
    <location>
        <begin position="439"/>
        <end position="480"/>
    </location>
</feature>
<feature type="region of interest" description="Disordered" evidence="6">
    <location>
        <begin position="364"/>
        <end position="411"/>
    </location>
</feature>
<dbReference type="InterPro" id="IPR006044">
    <property type="entry name" value="11S_seedstore_pln"/>
</dbReference>
<dbReference type="Pfam" id="PF00190">
    <property type="entry name" value="Cupin_1"/>
    <property type="match status" value="1"/>
</dbReference>
<evidence type="ECO:0000256" key="4">
    <source>
        <dbReference type="ARBA" id="ARBA00023157"/>
    </source>
</evidence>
<dbReference type="PRINTS" id="PR00439">
    <property type="entry name" value="11SGLOBULIN"/>
</dbReference>
<dbReference type="InterPro" id="IPR006045">
    <property type="entry name" value="Cupin_1"/>
</dbReference>
<comment type="similarity">
    <text evidence="1 5">Belongs to the 11S seed storage protein (globulins) family.</text>
</comment>
<organism evidence="8">
    <name type="scientific">Cucumis melo</name>
    <name type="common">Muskmelon</name>
    <dbReference type="NCBI Taxonomy" id="3656"/>
    <lineage>
        <taxon>Eukaryota</taxon>
        <taxon>Viridiplantae</taxon>
        <taxon>Streptophyta</taxon>
        <taxon>Embryophyta</taxon>
        <taxon>Tracheophyta</taxon>
        <taxon>Spermatophyta</taxon>
        <taxon>Magnoliopsida</taxon>
        <taxon>eudicotyledons</taxon>
        <taxon>Gunneridae</taxon>
        <taxon>Pentapetalae</taxon>
        <taxon>rosids</taxon>
        <taxon>fabids</taxon>
        <taxon>Cucurbitales</taxon>
        <taxon>Cucurbitaceae</taxon>
        <taxon>Benincaseae</taxon>
        <taxon>Cucumis</taxon>
    </lineage>
</organism>
<dbReference type="InterPro" id="IPR014710">
    <property type="entry name" value="RmlC-like_jellyroll"/>
</dbReference>
<evidence type="ECO:0000256" key="1">
    <source>
        <dbReference type="ARBA" id="ARBA00007178"/>
    </source>
</evidence>
<sequence length="480" mass="54520">MARSSLLAFLCLAVFINGCLSQTDQFPWSWGFQGSEARQQHRFHSPKACHLENLRAEEPARRIEAEAGYTELWEPNNEEFQCAGVNMVRHTIRPKGLLLPGFTNAPKLIFVVQGAGIRGVAMPGCPETYETDLRRSQSSGNFRDQHQKIRHFREGDLLVLPAGVSQWIYNRGQSDLILVVFVDTRNVANQIDPFARKFYLAGRPEMMRRGEREGRSFRESTGEKSGNVFSGFADEFLEEAFQVDSGLVRRLKGENDDRDRIVFTEEDFDVLMPERDDQERSRGRYVEKESENGFEETVCTLRLKHNIGRSEHADVFNPRGGRISTANFNNLPFLRQVRLSAERGVLYSVKRDIGTALHSERPYSGVRYERQRESASGGQLRSIGVRRRGPGRTGTSDSTELRGDDKSKRQRIRVDCIQDKRQRNHELAGGKSFTDEVASVGSSVKHVQDFKGRGTAAEVRTTGDEDFQSRKVAGKKRVKR</sequence>
<evidence type="ECO:0000256" key="2">
    <source>
        <dbReference type="ARBA" id="ARBA00022761"/>
    </source>
</evidence>
<evidence type="ECO:0000256" key="6">
    <source>
        <dbReference type="SAM" id="MobiDB-lite"/>
    </source>
</evidence>
<dbReference type="InterPro" id="IPR050253">
    <property type="entry name" value="Seed_Storage-Functional"/>
</dbReference>